<dbReference type="Pfam" id="PF01245">
    <property type="entry name" value="Ribosomal_L19"/>
    <property type="match status" value="1"/>
</dbReference>
<dbReference type="STRING" id="1537102.L0B283"/>
<dbReference type="GeneID" id="15805735"/>
<organism evidence="6 7">
    <name type="scientific">Theileria equi strain WA</name>
    <dbReference type="NCBI Taxonomy" id="1537102"/>
    <lineage>
        <taxon>Eukaryota</taxon>
        <taxon>Sar</taxon>
        <taxon>Alveolata</taxon>
        <taxon>Apicomplexa</taxon>
        <taxon>Aconoidasida</taxon>
        <taxon>Piroplasmida</taxon>
        <taxon>Theileriidae</taxon>
        <taxon>Theileria</taxon>
    </lineage>
</organism>
<sequence length="298" mass="35292">MFFKSNISSLNSRLHVLVQKCSLRTRSVVGNAEHSHYVVTNPKTSQNWPPKHDHGSPMTRTKCRHIMNELNLLEINRMEKLRKFNMPEIRLGDLVEVKYELSRTQQTYAIFQGYCIKTSKKGLNSSFSLKNAFDGVGVTQLVPYYSPRLLNVKIMKSIKGRGSVVRDKPITRDYRYKFHLNVRHRFSKRSGVHKPGIRSFEIRLKNRISRLKMQYYQLRLEAGLPPYIWGGPYNLNTRRRKRLVRGETYRRIQIYGMDEKRARSEKLRKRRERSRWGNYKVLFIYVKHDSSVARIVVS</sequence>
<dbReference type="KEGG" id="beq:BEWA_006480"/>
<dbReference type="Proteomes" id="UP000031512">
    <property type="component" value="Chromosome 3"/>
</dbReference>
<dbReference type="PANTHER" id="PTHR15680:SF9">
    <property type="entry name" value="LARGE RIBOSOMAL SUBUNIT PROTEIN BL19M"/>
    <property type="match status" value="1"/>
</dbReference>
<keyword evidence="7" id="KW-1185">Reference proteome</keyword>
<comment type="similarity">
    <text evidence="1">Belongs to the bacterial ribosomal protein bL19 family.</text>
</comment>
<dbReference type="Gene3D" id="2.30.30.790">
    <property type="match status" value="1"/>
</dbReference>
<evidence type="ECO:0000256" key="2">
    <source>
        <dbReference type="ARBA" id="ARBA00022980"/>
    </source>
</evidence>
<evidence type="ECO:0000256" key="4">
    <source>
        <dbReference type="ARBA" id="ARBA00035376"/>
    </source>
</evidence>
<dbReference type="GO" id="GO:0005762">
    <property type="term" value="C:mitochondrial large ribosomal subunit"/>
    <property type="evidence" value="ECO:0007669"/>
    <property type="project" value="TreeGrafter"/>
</dbReference>
<protein>
    <recommendedName>
        <fullName evidence="4">50S ribosomal protein L19, chloroplastic</fullName>
    </recommendedName>
</protein>
<evidence type="ECO:0000256" key="1">
    <source>
        <dbReference type="ARBA" id="ARBA00005781"/>
    </source>
</evidence>
<reference evidence="6 7" key="1">
    <citation type="journal article" date="2012" name="BMC Genomics">
        <title>Comparative genomic analysis and phylogenetic position of Theileria equi.</title>
        <authorList>
            <person name="Kappmeyer L.S."/>
            <person name="Thiagarajan M."/>
            <person name="Herndon D.R."/>
            <person name="Ramsay J.D."/>
            <person name="Caler E."/>
            <person name="Djikeng A."/>
            <person name="Gillespie J.J."/>
            <person name="Lau A.O."/>
            <person name="Roalson E.H."/>
            <person name="Silva J.C."/>
            <person name="Silva M.G."/>
            <person name="Suarez C.E."/>
            <person name="Ueti M.W."/>
            <person name="Nene V.M."/>
            <person name="Mealey R.H."/>
            <person name="Knowles D.P."/>
            <person name="Brayton K.A."/>
        </authorList>
    </citation>
    <scope>NUCLEOTIDE SEQUENCE [LARGE SCALE GENOMIC DNA]</scope>
    <source>
        <strain evidence="6 7">WA</strain>
    </source>
</reference>
<dbReference type="VEuPathDB" id="PiroplasmaDB:BEWA_006480"/>
<dbReference type="InterPro" id="IPR008991">
    <property type="entry name" value="Translation_prot_SH3-like_sf"/>
</dbReference>
<evidence type="ECO:0000256" key="3">
    <source>
        <dbReference type="ARBA" id="ARBA00023274"/>
    </source>
</evidence>
<dbReference type="EMBL" id="CP001670">
    <property type="protein sequence ID" value="AFZ81239.1"/>
    <property type="molecule type" value="Genomic_DNA"/>
</dbReference>
<dbReference type="AlphaFoldDB" id="L0B283"/>
<dbReference type="OrthoDB" id="432645at2759"/>
<keyword evidence="3" id="KW-0687">Ribonucleoprotein</keyword>
<keyword evidence="2 6" id="KW-0689">Ribosomal protein</keyword>
<dbReference type="PANTHER" id="PTHR15680">
    <property type="entry name" value="RIBOSOMAL PROTEIN L19"/>
    <property type="match status" value="1"/>
</dbReference>
<dbReference type="eggNOG" id="KOG1698">
    <property type="taxonomic scope" value="Eukaryota"/>
</dbReference>
<dbReference type="GO" id="GO:0003735">
    <property type="term" value="F:structural constituent of ribosome"/>
    <property type="evidence" value="ECO:0007669"/>
    <property type="project" value="InterPro"/>
</dbReference>
<accession>L0B283</accession>
<feature type="region of interest" description="Disordered" evidence="5">
    <location>
        <begin position="40"/>
        <end position="59"/>
    </location>
</feature>
<name>L0B283_THEEQ</name>
<dbReference type="RefSeq" id="XP_004830905.1">
    <property type="nucleotide sequence ID" value="XM_004830848.1"/>
</dbReference>
<dbReference type="InterPro" id="IPR038657">
    <property type="entry name" value="Ribosomal_bL19_sf"/>
</dbReference>
<evidence type="ECO:0000313" key="7">
    <source>
        <dbReference type="Proteomes" id="UP000031512"/>
    </source>
</evidence>
<dbReference type="InterPro" id="IPR001857">
    <property type="entry name" value="Ribosomal_bL19"/>
</dbReference>
<proteinExistence type="inferred from homology"/>
<gene>
    <name evidence="6" type="ORF">BEWA_006480</name>
</gene>
<evidence type="ECO:0000313" key="6">
    <source>
        <dbReference type="EMBL" id="AFZ81239.1"/>
    </source>
</evidence>
<dbReference type="SUPFAM" id="SSF50104">
    <property type="entry name" value="Translation proteins SH3-like domain"/>
    <property type="match status" value="1"/>
</dbReference>
<evidence type="ECO:0000256" key="5">
    <source>
        <dbReference type="SAM" id="MobiDB-lite"/>
    </source>
</evidence>
<dbReference type="GO" id="GO:0006412">
    <property type="term" value="P:translation"/>
    <property type="evidence" value="ECO:0007669"/>
    <property type="project" value="InterPro"/>
</dbReference>